<evidence type="ECO:0000313" key="2">
    <source>
        <dbReference type="EMBL" id="CAE8591339.1"/>
    </source>
</evidence>
<evidence type="ECO:0000313" key="3">
    <source>
        <dbReference type="Proteomes" id="UP000654075"/>
    </source>
</evidence>
<evidence type="ECO:0008006" key="4">
    <source>
        <dbReference type="Google" id="ProtNLM"/>
    </source>
</evidence>
<name>A0A813E103_POLGL</name>
<dbReference type="CDD" id="cd07040">
    <property type="entry name" value="HP"/>
    <property type="match status" value="1"/>
</dbReference>
<keyword evidence="1" id="KW-0732">Signal</keyword>
<dbReference type="AlphaFoldDB" id="A0A813E103"/>
<gene>
    <name evidence="2" type="ORF">PGLA1383_LOCUS10012</name>
</gene>
<proteinExistence type="predicted"/>
<feature type="chain" id="PRO_5032593546" description="Acid phosphatase" evidence="1">
    <location>
        <begin position="20"/>
        <end position="379"/>
    </location>
</feature>
<dbReference type="OMA" id="CARSTYL"/>
<dbReference type="EMBL" id="CAJNNV010004870">
    <property type="protein sequence ID" value="CAE8591339.1"/>
    <property type="molecule type" value="Genomic_DNA"/>
</dbReference>
<dbReference type="Proteomes" id="UP000654075">
    <property type="component" value="Unassembled WGS sequence"/>
</dbReference>
<dbReference type="InterPro" id="IPR029033">
    <property type="entry name" value="His_PPase_superfam"/>
</dbReference>
<evidence type="ECO:0000256" key="1">
    <source>
        <dbReference type="SAM" id="SignalP"/>
    </source>
</evidence>
<reference evidence="2" key="1">
    <citation type="submission" date="2021-02" db="EMBL/GenBank/DDBJ databases">
        <authorList>
            <person name="Dougan E. K."/>
            <person name="Rhodes N."/>
            <person name="Thang M."/>
            <person name="Chan C."/>
        </authorList>
    </citation>
    <scope>NUCLEOTIDE SEQUENCE</scope>
</reference>
<accession>A0A813E103</accession>
<sequence>MRVWSVLGVLGAVAWDADAYSTVVLLRHCPRAPYLTDRHGPPPPNAVFTSADNYSALPFPKQDVWGVPEGQCTAAGLQAAAELGAALKSMGLAGDAQRPTRVIADEVHRCVATAEALGLNTSSPVEVDRPLFDPLSAKLAGCTQPDWDATVQKQVDAHRSSLQDAREYLSALQTVLGQGAAPNLDSIPDVVSGGYLVGGLRVASELVAETLVLEKASSLPVAWGRVSDEKSLMDFVKLRIAYFSAQYGGLEIAQRYSSGLMARIAEQFAEAKDEVSVLVGHDLNLVALGSALGLEWQCGPWPSNGLSPLSGLAFHLKDGIVTAQSVCHTFDKTSISPMASGAVQFEGGSAKLSLEDFTAKLTSVILAECVKKTTREIVV</sequence>
<dbReference type="Gene3D" id="3.40.50.1240">
    <property type="entry name" value="Phosphoglycerate mutase-like"/>
    <property type="match status" value="1"/>
</dbReference>
<protein>
    <recommendedName>
        <fullName evidence="4">Acid phosphatase</fullName>
    </recommendedName>
</protein>
<feature type="signal peptide" evidence="1">
    <location>
        <begin position="1"/>
        <end position="19"/>
    </location>
</feature>
<dbReference type="SUPFAM" id="SSF53254">
    <property type="entry name" value="Phosphoglycerate mutase-like"/>
    <property type="match status" value="1"/>
</dbReference>
<organism evidence="2 3">
    <name type="scientific">Polarella glacialis</name>
    <name type="common">Dinoflagellate</name>
    <dbReference type="NCBI Taxonomy" id="89957"/>
    <lineage>
        <taxon>Eukaryota</taxon>
        <taxon>Sar</taxon>
        <taxon>Alveolata</taxon>
        <taxon>Dinophyceae</taxon>
        <taxon>Suessiales</taxon>
        <taxon>Suessiaceae</taxon>
        <taxon>Polarella</taxon>
    </lineage>
</organism>
<comment type="caution">
    <text evidence="2">The sequence shown here is derived from an EMBL/GenBank/DDBJ whole genome shotgun (WGS) entry which is preliminary data.</text>
</comment>
<keyword evidence="3" id="KW-1185">Reference proteome</keyword>